<sequence>MNWAARQPRLSIKPQGGEFTMKKQLIALLSVFTVLVGVAHAELDNPGGIGGLESLRGATEIEATRAADPMKNTHVNKRWKVTSCTNHH</sequence>
<evidence type="ECO:0000313" key="1">
    <source>
        <dbReference type="EMBL" id="EEW07763.1"/>
    </source>
</evidence>
<accession>D2YBW8</accession>
<reference evidence="1 2" key="1">
    <citation type="journal article" date="2009" name="BMC Evol. Biol.">
        <title>Genomic taxonomy of Vibrios.</title>
        <authorList>
            <person name="Thompson C.C."/>
            <person name="Vicente A.C."/>
            <person name="Souza R.C."/>
            <person name="Vasconcelos A.T."/>
            <person name="Vesth T."/>
            <person name="Alves N.Jr."/>
            <person name="Ussery D.W."/>
            <person name="Iida T."/>
            <person name="Thompson F.L."/>
        </authorList>
    </citation>
    <scope>NUCLEOTIDE SEQUENCE [LARGE SCALE GENOMIC DNA]</scope>
    <source>
        <strain evidence="1 2">VM603</strain>
    </source>
</reference>
<name>D2YBW8_VIBMI</name>
<organism evidence="1 2">
    <name type="scientific">Vibrio mimicus VM603</name>
    <dbReference type="NCBI Taxonomy" id="671074"/>
    <lineage>
        <taxon>Bacteria</taxon>
        <taxon>Pseudomonadati</taxon>
        <taxon>Pseudomonadota</taxon>
        <taxon>Gammaproteobacteria</taxon>
        <taxon>Vibrionales</taxon>
        <taxon>Vibrionaceae</taxon>
        <taxon>Vibrio</taxon>
    </lineage>
</organism>
<comment type="caution">
    <text evidence="1">The sequence shown here is derived from an EMBL/GenBank/DDBJ whole genome shotgun (WGS) entry which is preliminary data.</text>
</comment>
<gene>
    <name evidence="1" type="primary">napB</name>
    <name evidence="1" type="ORF">VMB_10150</name>
</gene>
<dbReference type="Proteomes" id="UP000004827">
    <property type="component" value="Unassembled WGS sequence"/>
</dbReference>
<proteinExistence type="predicted"/>
<evidence type="ECO:0000313" key="2">
    <source>
        <dbReference type="Proteomes" id="UP000004827"/>
    </source>
</evidence>
<dbReference type="EMBL" id="ACYU01000036">
    <property type="protein sequence ID" value="EEW07763.1"/>
    <property type="molecule type" value="Genomic_DNA"/>
</dbReference>
<dbReference type="AlphaFoldDB" id="D2YBW8"/>
<protein>
    <submittedName>
        <fullName evidence="1">Diheme cytochrome c napB</fullName>
    </submittedName>
</protein>